<keyword evidence="1" id="KW-0812">Transmembrane</keyword>
<evidence type="ECO:0000256" key="1">
    <source>
        <dbReference type="SAM" id="Phobius"/>
    </source>
</evidence>
<sequence>MLEKLRKPALAIAVLGAVKLVTDAFGVQILTDESINAIANGVSAVATVIGILINRDAQ</sequence>
<dbReference type="AlphaFoldDB" id="A0A1G7UK13"/>
<evidence type="ECO:0000313" key="3">
    <source>
        <dbReference type="Proteomes" id="UP000198656"/>
    </source>
</evidence>
<accession>A0A1G7UK13</accession>
<evidence type="ECO:0008006" key="4">
    <source>
        <dbReference type="Google" id="ProtNLM"/>
    </source>
</evidence>
<dbReference type="STRING" id="1121419.SAMN05443529_103148"/>
<reference evidence="3" key="1">
    <citation type="submission" date="2016-10" db="EMBL/GenBank/DDBJ databases">
        <authorList>
            <person name="Varghese N."/>
            <person name="Submissions S."/>
        </authorList>
    </citation>
    <scope>NUCLEOTIDE SEQUENCE [LARGE SCALE GENOMIC DNA]</scope>
    <source>
        <strain evidence="3">DSM 8344</strain>
    </source>
</reference>
<protein>
    <recommendedName>
        <fullName evidence="4">Holin</fullName>
    </recommendedName>
</protein>
<dbReference type="EMBL" id="FNCP01000003">
    <property type="protein sequence ID" value="SDG47070.1"/>
    <property type="molecule type" value="Genomic_DNA"/>
</dbReference>
<feature type="transmembrane region" description="Helical" evidence="1">
    <location>
        <begin position="34"/>
        <end position="53"/>
    </location>
</feature>
<name>A0A1G7UK13_9FIRM</name>
<dbReference type="Proteomes" id="UP000198656">
    <property type="component" value="Unassembled WGS sequence"/>
</dbReference>
<keyword evidence="3" id="KW-1185">Reference proteome</keyword>
<keyword evidence="1" id="KW-1133">Transmembrane helix</keyword>
<proteinExistence type="predicted"/>
<evidence type="ECO:0000313" key="2">
    <source>
        <dbReference type="EMBL" id="SDG47070.1"/>
    </source>
</evidence>
<organism evidence="2 3">
    <name type="scientific">Desulfosporosinus hippei DSM 8344</name>
    <dbReference type="NCBI Taxonomy" id="1121419"/>
    <lineage>
        <taxon>Bacteria</taxon>
        <taxon>Bacillati</taxon>
        <taxon>Bacillota</taxon>
        <taxon>Clostridia</taxon>
        <taxon>Eubacteriales</taxon>
        <taxon>Desulfitobacteriaceae</taxon>
        <taxon>Desulfosporosinus</taxon>
    </lineage>
</organism>
<keyword evidence="1" id="KW-0472">Membrane</keyword>
<gene>
    <name evidence="2" type="ORF">SAMN05443529_103148</name>
</gene>